<dbReference type="Gene3D" id="3.40.50.300">
    <property type="entry name" value="P-loop containing nucleotide triphosphate hydrolases"/>
    <property type="match status" value="2"/>
</dbReference>
<reference evidence="2 3" key="1">
    <citation type="submission" date="2016-04" db="EMBL/GenBank/DDBJ databases">
        <title>Acidithiobacillus ferrooxidans genome sequencing and assembly.</title>
        <authorList>
            <person name="Zhou Z."/>
        </authorList>
    </citation>
    <scope>NUCLEOTIDE SEQUENCE [LARGE SCALE GENOMIC DNA]</scope>
    <source>
        <strain evidence="2 3">BY0502</strain>
    </source>
</reference>
<sequence>MQVIKQSMPDFMADFGKTFFEKASASLNPTFVPGTDRAKAWEQVVDVVPKSRPPFPGQRTIIAAVAAHLFGKDKRAAILSADMGTGKTLMAGVLAAIGTHKRRPQRVIAMVPPHLVGKWIREVEKTIPGAKAYGINDAGSIARLERAARENPGAPKTTEFWITGRVRARMGFSKKSGMEKLEGGFLDLMRGDRRKKKHLCPDCGRPVVVLKTEREVEKMSPEDRHNLIYVGKGEESAETGDGQHAAWPDDAYFEKGRKSCDWVYHKGGLERGCGTPLWQATRRGVGDQETLLVKALEAIDGIGNTKAKTVAACADKDDVVADLCNGVIHSTLYAILGKSASTRAHNHIMRYGFSGVDGNYAISEFIKRQLPKGWFDISVFDELHELDGDNTAQGVAMGVIAGCTKKIIGLTGTLVDGYAGSLFPLLFRINPRQMLRMGYKAGDAVLFQREKGVIKELVTEDLEDDFVSSKGRKKVTRQTRNLPGLHPSVITDFLLPNAVFVELQDMEEGVQEIARKHGEDIRLLPSYRETYVSVNLRESQVDPMKKFTTEMVNIIKKARRTGNKKLMGQAFYTLLYAADGCFEPVDFEWFDHETDTPCKITLMPDNPGEILEKEKIMLELALREKAAGRRLLVYSIYTDKRNLLSRYHELATQAGLRSYVLRSSVPTHKREAWIEEVMEKGCDVVFCNQEIVKTGLDMFGFQSIFYMQTGYSTNTILQSAKRSWRIGQTAPIRTYFSGYANSPQMNVLKLVAKKLNVSNQAKGNIAETSLSHLAEDDEGSSLMAMANQILESIREKDHDPIVGSISSLDEDHLDGEYGATAMHIISEILRREYEAGMPKTTAPKFVSQAKPSDPMDILARVFATANQAVQKEHEAKPIHQNTIKRIGNSILVDDPYDLF</sequence>
<evidence type="ECO:0000259" key="1">
    <source>
        <dbReference type="SMART" id="SM00487"/>
    </source>
</evidence>
<dbReference type="OrthoDB" id="9760715at2"/>
<dbReference type="RefSeq" id="WP_064217903.1">
    <property type="nucleotide sequence ID" value="NZ_LVXZ01000013.1"/>
</dbReference>
<dbReference type="AlphaFoldDB" id="A0A179BPJ7"/>
<feature type="domain" description="Helicase ATP-binding" evidence="1">
    <location>
        <begin position="50"/>
        <end position="451"/>
    </location>
</feature>
<dbReference type="Proteomes" id="UP000078302">
    <property type="component" value="Unassembled WGS sequence"/>
</dbReference>
<comment type="caution">
    <text evidence="2">The sequence shown here is derived from an EMBL/GenBank/DDBJ whole genome shotgun (WGS) entry which is preliminary data.</text>
</comment>
<dbReference type="SMART" id="SM00487">
    <property type="entry name" value="DEXDc"/>
    <property type="match status" value="1"/>
</dbReference>
<evidence type="ECO:0000313" key="2">
    <source>
        <dbReference type="EMBL" id="OAP93215.1"/>
    </source>
</evidence>
<evidence type="ECO:0000313" key="3">
    <source>
        <dbReference type="Proteomes" id="UP000078302"/>
    </source>
</evidence>
<name>A0A179BPJ7_ACIFR</name>
<protein>
    <recommendedName>
        <fullName evidence="1">Helicase ATP-binding domain-containing protein</fullName>
    </recommendedName>
</protein>
<organism evidence="2 3">
    <name type="scientific">Acidithiobacillus ferrooxidans</name>
    <name type="common">Thiobacillus ferrooxidans</name>
    <dbReference type="NCBI Taxonomy" id="920"/>
    <lineage>
        <taxon>Bacteria</taxon>
        <taxon>Pseudomonadati</taxon>
        <taxon>Pseudomonadota</taxon>
        <taxon>Acidithiobacillia</taxon>
        <taxon>Acidithiobacillales</taxon>
        <taxon>Acidithiobacillaceae</taxon>
        <taxon>Acidithiobacillus</taxon>
    </lineage>
</organism>
<dbReference type="SUPFAM" id="SSF52540">
    <property type="entry name" value="P-loop containing nucleoside triphosphate hydrolases"/>
    <property type="match status" value="2"/>
</dbReference>
<accession>A0A179BPJ7</accession>
<proteinExistence type="predicted"/>
<dbReference type="InterPro" id="IPR014001">
    <property type="entry name" value="Helicase_ATP-bd"/>
</dbReference>
<keyword evidence="3" id="KW-1185">Reference proteome</keyword>
<dbReference type="PANTHER" id="PTHR10799">
    <property type="entry name" value="SNF2/RAD54 HELICASE FAMILY"/>
    <property type="match status" value="1"/>
</dbReference>
<dbReference type="InterPro" id="IPR027417">
    <property type="entry name" value="P-loop_NTPase"/>
</dbReference>
<dbReference type="EMBL" id="LVXZ01000013">
    <property type="protein sequence ID" value="OAP93215.1"/>
    <property type="molecule type" value="Genomic_DNA"/>
</dbReference>
<gene>
    <name evidence="2" type="ORF">A4H96_01255</name>
</gene>